<protein>
    <submittedName>
        <fullName evidence="2">Uncharacterized protein</fullName>
    </submittedName>
</protein>
<comment type="caution">
    <text evidence="2">The sequence shown here is derived from an EMBL/GenBank/DDBJ whole genome shotgun (WGS) entry which is preliminary data.</text>
</comment>
<evidence type="ECO:0000256" key="1">
    <source>
        <dbReference type="SAM" id="MobiDB-lite"/>
    </source>
</evidence>
<name>A0A4S8I4K8_MUSBA</name>
<dbReference type="AlphaFoldDB" id="A0A4S8I4K8"/>
<feature type="compositionally biased region" description="Polar residues" evidence="1">
    <location>
        <begin position="71"/>
        <end position="80"/>
    </location>
</feature>
<evidence type="ECO:0000313" key="2">
    <source>
        <dbReference type="EMBL" id="THU42439.1"/>
    </source>
</evidence>
<dbReference type="EMBL" id="PYDT01001617">
    <property type="protein sequence ID" value="THU42439.1"/>
    <property type="molecule type" value="Genomic_DNA"/>
</dbReference>
<organism evidence="2 3">
    <name type="scientific">Musa balbisiana</name>
    <name type="common">Banana</name>
    <dbReference type="NCBI Taxonomy" id="52838"/>
    <lineage>
        <taxon>Eukaryota</taxon>
        <taxon>Viridiplantae</taxon>
        <taxon>Streptophyta</taxon>
        <taxon>Embryophyta</taxon>
        <taxon>Tracheophyta</taxon>
        <taxon>Spermatophyta</taxon>
        <taxon>Magnoliopsida</taxon>
        <taxon>Liliopsida</taxon>
        <taxon>Zingiberales</taxon>
        <taxon>Musaceae</taxon>
        <taxon>Musa</taxon>
    </lineage>
</organism>
<sequence>MLLEVVPKLAGPPLAPSFDLKSSFGVGFEVWKELRIRWNALPRPDLKRGCCRKEEEKMVIEIHYQLGTELITRSRTTGNPPQEEDEEDGDRPLTSQAPLPAASGVPNQSSTAGALERGWKPGKPLFRSLLRRLQRQLEGEHTKHGF</sequence>
<evidence type="ECO:0000313" key="3">
    <source>
        <dbReference type="Proteomes" id="UP000317650"/>
    </source>
</evidence>
<dbReference type="Proteomes" id="UP000317650">
    <property type="component" value="Unassembled WGS sequence"/>
</dbReference>
<accession>A0A4S8I4K8</accession>
<gene>
    <name evidence="2" type="ORF">C4D60_Mb00t20070</name>
</gene>
<keyword evidence="3" id="KW-1185">Reference proteome</keyword>
<reference evidence="2 3" key="1">
    <citation type="journal article" date="2019" name="Nat. Plants">
        <title>Genome sequencing of Musa balbisiana reveals subgenome evolution and function divergence in polyploid bananas.</title>
        <authorList>
            <person name="Yao X."/>
        </authorList>
    </citation>
    <scope>NUCLEOTIDE SEQUENCE [LARGE SCALE GENOMIC DNA]</scope>
    <source>
        <strain evidence="3">cv. DH-PKW</strain>
        <tissue evidence="2">Leaves</tissue>
    </source>
</reference>
<feature type="region of interest" description="Disordered" evidence="1">
    <location>
        <begin position="70"/>
        <end position="121"/>
    </location>
</feature>
<proteinExistence type="predicted"/>